<dbReference type="SUPFAM" id="SSF53649">
    <property type="entry name" value="Alkaline phosphatase-like"/>
    <property type="match status" value="1"/>
</dbReference>
<dbReference type="AlphaFoldDB" id="A0A0F8Y9K2"/>
<organism evidence="1">
    <name type="scientific">marine sediment metagenome</name>
    <dbReference type="NCBI Taxonomy" id="412755"/>
    <lineage>
        <taxon>unclassified sequences</taxon>
        <taxon>metagenomes</taxon>
        <taxon>ecological metagenomes</taxon>
    </lineage>
</organism>
<dbReference type="InterPro" id="IPR017850">
    <property type="entry name" value="Alkaline_phosphatase_core_sf"/>
</dbReference>
<gene>
    <name evidence="1" type="ORF">LCGC14_2924850</name>
</gene>
<sequence length="103" mass="11288">PVRWNIGGRLGGTHRVEGILVVNGQHVKSGYKLQANIADITPTVLSCLGLPVSADMEGKALTELFSRAVEVEFEPPREHLPVGAEEEVYSEQEKKLLITKIIL</sequence>
<proteinExistence type="predicted"/>
<feature type="non-terminal residue" evidence="1">
    <location>
        <position position="1"/>
    </location>
</feature>
<dbReference type="EMBL" id="LAZR01058231">
    <property type="protein sequence ID" value="KKK70350.1"/>
    <property type="molecule type" value="Genomic_DNA"/>
</dbReference>
<name>A0A0F8Y9K2_9ZZZZ</name>
<dbReference type="Gene3D" id="3.40.720.10">
    <property type="entry name" value="Alkaline Phosphatase, subunit A"/>
    <property type="match status" value="1"/>
</dbReference>
<protein>
    <submittedName>
        <fullName evidence="1">Uncharacterized protein</fullName>
    </submittedName>
</protein>
<comment type="caution">
    <text evidence="1">The sequence shown here is derived from an EMBL/GenBank/DDBJ whole genome shotgun (WGS) entry which is preliminary data.</text>
</comment>
<accession>A0A0F8Y9K2</accession>
<evidence type="ECO:0000313" key="1">
    <source>
        <dbReference type="EMBL" id="KKK70350.1"/>
    </source>
</evidence>
<reference evidence="1" key="1">
    <citation type="journal article" date="2015" name="Nature">
        <title>Complex archaea that bridge the gap between prokaryotes and eukaryotes.</title>
        <authorList>
            <person name="Spang A."/>
            <person name="Saw J.H."/>
            <person name="Jorgensen S.L."/>
            <person name="Zaremba-Niedzwiedzka K."/>
            <person name="Martijn J."/>
            <person name="Lind A.E."/>
            <person name="van Eijk R."/>
            <person name="Schleper C."/>
            <person name="Guy L."/>
            <person name="Ettema T.J."/>
        </authorList>
    </citation>
    <scope>NUCLEOTIDE SEQUENCE</scope>
</reference>